<dbReference type="Proteomes" id="UP000838160">
    <property type="component" value="Unassembled WGS sequence"/>
</dbReference>
<dbReference type="InterPro" id="IPR011006">
    <property type="entry name" value="CheY-like_superfamily"/>
</dbReference>
<feature type="transmembrane region" description="Helical" evidence="5">
    <location>
        <begin position="280"/>
        <end position="297"/>
    </location>
</feature>
<accession>A0ABN8DH38</accession>
<sequence>MNSRVMDAFSHFSGVFLILVALALLFWLPYLRYAFSASQVKSRQITHRFYYCYTVSIAIWILSNAYFQSDLLVNHSEQVAISMAIIANLFCFFALLFGYLFSASLRETESDVAIGDWQKILSVILISLALILNLTPGLTVHAVDIISAGNFVIEFGPYNGLFFLSAPILISLTLINFFTLRQKGQLLLRQKSSYMIAGVLIFMSSTLVVLVVIPVVFHNFAFVWLPPALSVTQALFIGYALRNTVFFSFRYLAVFVLSRVLNGLLYLLPIFFIAKTSIDNSYLVFFCLWTLVTGIAWHHTAKLSNLLLGHVVYFGQANKVQQIHELVDIFQFSTEQGIIELEKILARGSIKIERANNSYVQQLVPYFNGPNSVLIKAEIEYKLTHIDYQLQHETLQQLLQLMNARKLCLLLPMYDENGGLSHILMVEQQDELERLTSVEEVQALQLLFKKARYFIAAQDQVNKSKGLVGSMAHEIRNPLSKLSYHFERMNKSILSSPSSSSMKLVYDELFESKKAVLLGAKFIEAILSEANGDGINSEQFEYYSLAKETLKAIDEFSFDSPIYRQRVSCNFEADFVFKGNDTFYCFVIFNLLKNASHYFSSHPDSRITVSTHSGEDFNRLEVLDTGPGIAAEYLANIFDDYFTHGKPQGSGLGLAYCKKVIESFGGMIRCESEVGRYSKFIIELPDVEQQWFESKAFEVTQQQMSCKILIVGDYQSYSELRHYLQPMQGIETYWQQSVSSIPIELFDTDFRLILIAGDSLAGSISEANQIKSGALGQKAQTKPLLFVANSQDEQPIISSEDRYVFHAEIYTGGNQVVFLNELVKVIAHPSFNDAGKLVGKRVLVVDDMVSNQMLVQTYLSQEQVKVDFASSGMEAVEKAHANQYDAILMDTRMPPGIDGIEATRLIRLFNSDVPILSLSGESIPEIKLQIKASMNDYLDKPVDKKQLVEKLVKWSTQRHAPLGLDRKM</sequence>
<feature type="modified residue" description="4-aspartylphosphate" evidence="4">
    <location>
        <position position="890"/>
    </location>
</feature>
<comment type="catalytic activity">
    <reaction evidence="1">
        <text>ATP + protein L-histidine = ADP + protein N-phospho-L-histidine.</text>
        <dbReference type="EC" id="2.7.13.3"/>
    </reaction>
</comment>
<keyword evidence="3 4" id="KW-0597">Phosphoprotein</keyword>
<dbReference type="Gene3D" id="3.40.50.2300">
    <property type="match status" value="1"/>
</dbReference>
<keyword evidence="5" id="KW-0812">Transmembrane</keyword>
<dbReference type="EC" id="2.7.13.3" evidence="2"/>
<dbReference type="EMBL" id="CAKLCM010000002">
    <property type="protein sequence ID" value="CAH0527008.1"/>
    <property type="molecule type" value="Genomic_DNA"/>
</dbReference>
<evidence type="ECO:0000256" key="2">
    <source>
        <dbReference type="ARBA" id="ARBA00012438"/>
    </source>
</evidence>
<feature type="transmembrane region" description="Helical" evidence="5">
    <location>
        <begin position="79"/>
        <end position="100"/>
    </location>
</feature>
<keyword evidence="5" id="KW-1133">Transmembrane helix</keyword>
<feature type="transmembrane region" description="Helical" evidence="5">
    <location>
        <begin position="120"/>
        <end position="140"/>
    </location>
</feature>
<protein>
    <recommendedName>
        <fullName evidence="2">histidine kinase</fullName>
        <ecNumber evidence="2">2.7.13.3</ecNumber>
    </recommendedName>
</protein>
<dbReference type="Pfam" id="PF02518">
    <property type="entry name" value="HATPase_c"/>
    <property type="match status" value="1"/>
</dbReference>
<dbReference type="GO" id="GO:0004673">
    <property type="term" value="F:protein histidine kinase activity"/>
    <property type="evidence" value="ECO:0007669"/>
    <property type="project" value="UniProtKB-EC"/>
</dbReference>
<dbReference type="PROSITE" id="PS50110">
    <property type="entry name" value="RESPONSE_REGULATORY"/>
    <property type="match status" value="1"/>
</dbReference>
<dbReference type="PROSITE" id="PS50109">
    <property type="entry name" value="HIS_KIN"/>
    <property type="match status" value="1"/>
</dbReference>
<keyword evidence="5" id="KW-0472">Membrane</keyword>
<dbReference type="RefSeq" id="WP_237485177.1">
    <property type="nucleotide sequence ID" value="NZ_CAKLCM010000002.1"/>
</dbReference>
<evidence type="ECO:0000256" key="5">
    <source>
        <dbReference type="SAM" id="Phobius"/>
    </source>
</evidence>
<proteinExistence type="predicted"/>
<evidence type="ECO:0000313" key="8">
    <source>
        <dbReference type="EMBL" id="CAH0527008.1"/>
    </source>
</evidence>
<evidence type="ECO:0000256" key="4">
    <source>
        <dbReference type="PROSITE-ProRule" id="PRU00169"/>
    </source>
</evidence>
<name>A0ABN8DH38_9VIBR</name>
<organism evidence="8 9">
    <name type="scientific">Vibrio hippocampi</name>
    <dbReference type="NCBI Taxonomy" id="654686"/>
    <lineage>
        <taxon>Bacteria</taxon>
        <taxon>Pseudomonadati</taxon>
        <taxon>Pseudomonadota</taxon>
        <taxon>Gammaproteobacteria</taxon>
        <taxon>Vibrionales</taxon>
        <taxon>Vibrionaceae</taxon>
        <taxon>Vibrio</taxon>
    </lineage>
</organism>
<dbReference type="InterPro" id="IPR005467">
    <property type="entry name" value="His_kinase_dom"/>
</dbReference>
<dbReference type="InterPro" id="IPR050956">
    <property type="entry name" value="2C_system_His_kinase"/>
</dbReference>
<dbReference type="Gene3D" id="3.30.565.10">
    <property type="entry name" value="Histidine kinase-like ATPase, C-terminal domain"/>
    <property type="match status" value="1"/>
</dbReference>
<feature type="transmembrane region" description="Helical" evidence="5">
    <location>
        <begin position="160"/>
        <end position="180"/>
    </location>
</feature>
<feature type="transmembrane region" description="Helical" evidence="5">
    <location>
        <begin position="192"/>
        <end position="217"/>
    </location>
</feature>
<dbReference type="InterPro" id="IPR036890">
    <property type="entry name" value="HATPase_C_sf"/>
</dbReference>
<feature type="transmembrane region" description="Helical" evidence="5">
    <location>
        <begin position="12"/>
        <end position="30"/>
    </location>
</feature>
<feature type="domain" description="Histidine kinase" evidence="6">
    <location>
        <begin position="470"/>
        <end position="688"/>
    </location>
</feature>
<dbReference type="SUPFAM" id="SSF55874">
    <property type="entry name" value="ATPase domain of HSP90 chaperone/DNA topoisomerase II/histidine kinase"/>
    <property type="match status" value="1"/>
</dbReference>
<evidence type="ECO:0000313" key="9">
    <source>
        <dbReference type="Proteomes" id="UP000838160"/>
    </source>
</evidence>
<dbReference type="CDD" id="cd17546">
    <property type="entry name" value="REC_hyHK_CKI1_RcsC-like"/>
    <property type="match status" value="1"/>
</dbReference>
<keyword evidence="8" id="KW-0808">Transferase</keyword>
<evidence type="ECO:0000259" key="7">
    <source>
        <dbReference type="PROSITE" id="PS50110"/>
    </source>
</evidence>
<dbReference type="InterPro" id="IPR004358">
    <property type="entry name" value="Sig_transdc_His_kin-like_C"/>
</dbReference>
<dbReference type="PRINTS" id="PR00344">
    <property type="entry name" value="BCTRLSENSOR"/>
</dbReference>
<dbReference type="PANTHER" id="PTHR43719">
    <property type="entry name" value="TWO-COMPONENT HISTIDINE KINASE"/>
    <property type="match status" value="1"/>
</dbReference>
<dbReference type="SUPFAM" id="SSF52172">
    <property type="entry name" value="CheY-like"/>
    <property type="match status" value="1"/>
</dbReference>
<dbReference type="SMART" id="SM00448">
    <property type="entry name" value="REC"/>
    <property type="match status" value="1"/>
</dbReference>
<gene>
    <name evidence="8" type="primary">rcsC_8</name>
    <name evidence="8" type="ORF">VHP8226_02333</name>
</gene>
<feature type="transmembrane region" description="Helical" evidence="5">
    <location>
        <begin position="253"/>
        <end position="274"/>
    </location>
</feature>
<dbReference type="Pfam" id="PF00072">
    <property type="entry name" value="Response_reg"/>
    <property type="match status" value="1"/>
</dbReference>
<comment type="caution">
    <text evidence="8">The sequence shown here is derived from an EMBL/GenBank/DDBJ whole genome shotgun (WGS) entry which is preliminary data.</text>
</comment>
<keyword evidence="8" id="KW-0418">Kinase</keyword>
<evidence type="ECO:0000256" key="1">
    <source>
        <dbReference type="ARBA" id="ARBA00000085"/>
    </source>
</evidence>
<reference evidence="8" key="1">
    <citation type="submission" date="2021-12" db="EMBL/GenBank/DDBJ databases">
        <authorList>
            <person name="Rodrigo-Torres L."/>
            <person name="Arahal R. D."/>
            <person name="Lucena T."/>
        </authorList>
    </citation>
    <scope>NUCLEOTIDE SEQUENCE</scope>
    <source>
        <strain evidence="8">CECT 8226</strain>
    </source>
</reference>
<feature type="transmembrane region" description="Helical" evidence="5">
    <location>
        <begin position="50"/>
        <end position="67"/>
    </location>
</feature>
<dbReference type="InterPro" id="IPR001789">
    <property type="entry name" value="Sig_transdc_resp-reg_receiver"/>
</dbReference>
<dbReference type="PANTHER" id="PTHR43719:SF28">
    <property type="entry name" value="PEROXIDE STRESS-ACTIVATED HISTIDINE KINASE MAK1-RELATED"/>
    <property type="match status" value="1"/>
</dbReference>
<evidence type="ECO:0000256" key="3">
    <source>
        <dbReference type="ARBA" id="ARBA00022553"/>
    </source>
</evidence>
<evidence type="ECO:0000259" key="6">
    <source>
        <dbReference type="PROSITE" id="PS50109"/>
    </source>
</evidence>
<keyword evidence="9" id="KW-1185">Reference proteome</keyword>
<dbReference type="SMART" id="SM00387">
    <property type="entry name" value="HATPase_c"/>
    <property type="match status" value="1"/>
</dbReference>
<feature type="domain" description="Response regulatory" evidence="7">
    <location>
        <begin position="841"/>
        <end position="955"/>
    </location>
</feature>
<dbReference type="InterPro" id="IPR003594">
    <property type="entry name" value="HATPase_dom"/>
</dbReference>